<keyword evidence="13" id="KW-1185">Reference proteome</keyword>
<comment type="caution">
    <text evidence="12">The sequence shown here is derived from an EMBL/GenBank/DDBJ whole genome shotgun (WGS) entry which is preliminary data.</text>
</comment>
<dbReference type="Gene3D" id="1.10.390.10">
    <property type="entry name" value="Neutral Protease Domain 2"/>
    <property type="match status" value="1"/>
</dbReference>
<dbReference type="Proteomes" id="UP001139971">
    <property type="component" value="Unassembled WGS sequence"/>
</dbReference>
<keyword evidence="10" id="KW-0865">Zymogen</keyword>
<evidence type="ECO:0000256" key="8">
    <source>
        <dbReference type="ARBA" id="ARBA00022833"/>
    </source>
</evidence>
<evidence type="ECO:0000256" key="3">
    <source>
        <dbReference type="ARBA" id="ARBA00006006"/>
    </source>
</evidence>
<feature type="signal peptide" evidence="11">
    <location>
        <begin position="1"/>
        <end position="24"/>
    </location>
</feature>
<dbReference type="GO" id="GO:0005615">
    <property type="term" value="C:extracellular space"/>
    <property type="evidence" value="ECO:0007669"/>
    <property type="project" value="InterPro"/>
</dbReference>
<organism evidence="12 13">
    <name type="scientific">Tahibacter soli</name>
    <dbReference type="NCBI Taxonomy" id="2983605"/>
    <lineage>
        <taxon>Bacteria</taxon>
        <taxon>Pseudomonadati</taxon>
        <taxon>Pseudomonadota</taxon>
        <taxon>Gammaproteobacteria</taxon>
        <taxon>Lysobacterales</taxon>
        <taxon>Rhodanobacteraceae</taxon>
        <taxon>Tahibacter</taxon>
    </lineage>
</organism>
<evidence type="ECO:0000256" key="5">
    <source>
        <dbReference type="ARBA" id="ARBA00022670"/>
    </source>
</evidence>
<dbReference type="Pfam" id="PF02128">
    <property type="entry name" value="Peptidase_M36"/>
    <property type="match status" value="1"/>
</dbReference>
<accession>A0A9X4BHS7</accession>
<dbReference type="EMBL" id="JAOVZO020000017">
    <property type="protein sequence ID" value="MDC8013226.1"/>
    <property type="molecule type" value="Genomic_DNA"/>
</dbReference>
<dbReference type="AlphaFoldDB" id="A0A9X4BHS7"/>
<keyword evidence="11" id="KW-0732">Signal</keyword>
<comment type="cofactor">
    <cofactor evidence="1">
        <name>Zn(2+)</name>
        <dbReference type="ChEBI" id="CHEBI:29105"/>
    </cofactor>
</comment>
<evidence type="ECO:0000256" key="9">
    <source>
        <dbReference type="ARBA" id="ARBA00023049"/>
    </source>
</evidence>
<proteinExistence type="inferred from homology"/>
<evidence type="ECO:0000256" key="1">
    <source>
        <dbReference type="ARBA" id="ARBA00001947"/>
    </source>
</evidence>
<dbReference type="InterPro" id="IPR050371">
    <property type="entry name" value="Fungal_virulence_M36"/>
</dbReference>
<evidence type="ECO:0000256" key="10">
    <source>
        <dbReference type="ARBA" id="ARBA00023145"/>
    </source>
</evidence>
<evidence type="ECO:0000256" key="7">
    <source>
        <dbReference type="ARBA" id="ARBA00022801"/>
    </source>
</evidence>
<dbReference type="InterPro" id="IPR001842">
    <property type="entry name" value="Peptidase_M36"/>
</dbReference>
<evidence type="ECO:0000256" key="6">
    <source>
        <dbReference type="ARBA" id="ARBA00022723"/>
    </source>
</evidence>
<protein>
    <submittedName>
        <fullName evidence="12">M36 family metallopeptidase</fullName>
    </submittedName>
</protein>
<evidence type="ECO:0000313" key="13">
    <source>
        <dbReference type="Proteomes" id="UP001139971"/>
    </source>
</evidence>
<dbReference type="PANTHER" id="PTHR33478:SF1">
    <property type="entry name" value="EXTRACELLULAR METALLOPROTEINASE MEP"/>
    <property type="match status" value="1"/>
</dbReference>
<name>A0A9X4BHS7_9GAMM</name>
<dbReference type="RefSeq" id="WP_263545438.1">
    <property type="nucleotide sequence ID" value="NZ_JAOVZO020000017.1"/>
</dbReference>
<dbReference type="Gene3D" id="3.10.170.10">
    <property type="match status" value="1"/>
</dbReference>
<keyword evidence="5" id="KW-0645">Protease</keyword>
<dbReference type="GO" id="GO:0006508">
    <property type="term" value="P:proteolysis"/>
    <property type="evidence" value="ECO:0007669"/>
    <property type="project" value="UniProtKB-KW"/>
</dbReference>
<dbReference type="SUPFAM" id="SSF55486">
    <property type="entry name" value="Metalloproteases ('zincins'), catalytic domain"/>
    <property type="match status" value="1"/>
</dbReference>
<feature type="chain" id="PRO_5040812791" evidence="11">
    <location>
        <begin position="25"/>
        <end position="1039"/>
    </location>
</feature>
<keyword evidence="9" id="KW-0482">Metalloprotease</keyword>
<dbReference type="PANTHER" id="PTHR33478">
    <property type="entry name" value="EXTRACELLULAR METALLOPROTEINASE MEP"/>
    <property type="match status" value="1"/>
</dbReference>
<dbReference type="InterPro" id="IPR027268">
    <property type="entry name" value="Peptidase_M4/M1_CTD_sf"/>
</dbReference>
<keyword evidence="7" id="KW-0378">Hydrolase</keyword>
<evidence type="ECO:0000313" key="12">
    <source>
        <dbReference type="EMBL" id="MDC8013226.1"/>
    </source>
</evidence>
<dbReference type="GO" id="GO:0008270">
    <property type="term" value="F:zinc ion binding"/>
    <property type="evidence" value="ECO:0007669"/>
    <property type="project" value="InterPro"/>
</dbReference>
<comment type="similarity">
    <text evidence="3">Belongs to the peptidase M36 family.</text>
</comment>
<dbReference type="GO" id="GO:0004222">
    <property type="term" value="F:metalloendopeptidase activity"/>
    <property type="evidence" value="ECO:0007669"/>
    <property type="project" value="InterPro"/>
</dbReference>
<comment type="subcellular location">
    <subcellularLocation>
        <location evidence="2">Secreted</location>
    </subcellularLocation>
</comment>
<evidence type="ECO:0000256" key="11">
    <source>
        <dbReference type="SAM" id="SignalP"/>
    </source>
</evidence>
<keyword evidence="6" id="KW-0479">Metal-binding</keyword>
<sequence>MNGSRSYRWSPWLMAAAFAGAAHAAPPALDARTQWLGGDGPAAKSDAVPLAPATRAGRRAALIDAAGRGTGTQRADLVPAAVHQQAGAASVVQYRQEIDGVEVYRARLSVLLGADLAPRASGGALAAKTGPVAGAAFRLDAAQALAAALPGVDASLTAAPREVGQAGRYTRFALAATAEFAPGRPARIKRVWYPTAEGLEPAYYAEVTGTKRGADRPIGLALVVSADDGRTLASHSLIHDALPFSYRVMADANGKPYFDPYGFTNPHPTGLPDGWLPTVQAPMHLLPRVHGGISTGDPWLADDATQTRGNNVDAFFNAETFDVDGFCDYNGWGPGFNAAEGDFRAPVTGLRRFDYAYDVDLHASDYSQCDDAPVPIPVGDTQLNAKIVQMFYMTNWLHDLFYDLGYDEEAGNPQANNYGRGGIENDPLIVHAAYDTTFTFAPADGESPSVTYGFNTWTDRRDVSALDFGVLAHEWAHTMFGRLVGTSFYLGQEGALNEAIADFVGMFLMVRDQDRYLDGPVAFNGKYAVGAYMNGNYSYPGDPLPPVGTPGWPDNTYYHGIRRFPSTIDLAANPLTFKNIGVDHPVPQSANAYDWKQRSLLNSEIHTAGEVYTAALWQCSRNILAAAPRARFDRTHKQFLAWLVAGMKLTPPEPTYTEARDALLMAIRADDTLDYLRCRAGFAARGMGAGAIPPPRHSFGLRGTVESFDDAERALTVISTKLEEVSGADGDGVLDRGEVGRLVATVRNTGFSPLSHVSIVVLPQFGRYALPGGIAAGDVTLQPGEERTLTLPLNVATSTPSATLAIDVQALALQFPPVATHRETPIVVNYDLVRDSGTDALAAASTFDANWTREFTDPSNHGCARGMCSADTTVPGAYADMLDWQRVTHLGETAYRIGDERLTFDTGIATAAFQTLPAGPVSITLRHDYDFTRNQPSPTVPQIANGVGTVQIEVNGGGWMPIAPFVVSGQWQFTGTSGGWREDTIVLNPPLIAGRTLRLRLHARAPSIFYPDDAHWAISRVTINGAATPVFSTVHPDGS</sequence>
<evidence type="ECO:0000256" key="2">
    <source>
        <dbReference type="ARBA" id="ARBA00004613"/>
    </source>
</evidence>
<keyword evidence="4" id="KW-0964">Secreted</keyword>
<keyword evidence="8" id="KW-0862">Zinc</keyword>
<evidence type="ECO:0000256" key="4">
    <source>
        <dbReference type="ARBA" id="ARBA00022525"/>
    </source>
</evidence>
<gene>
    <name evidence="12" type="ORF">OD750_011820</name>
</gene>
<reference evidence="12" key="1">
    <citation type="submission" date="2023-02" db="EMBL/GenBank/DDBJ databases">
        <title>Tahibacter soli sp. nov. isolated from soil.</title>
        <authorList>
            <person name="Baek J.H."/>
            <person name="Lee J.K."/>
            <person name="Choi D.G."/>
            <person name="Jeon C.O."/>
        </authorList>
    </citation>
    <scope>NUCLEOTIDE SEQUENCE</scope>
    <source>
        <strain evidence="12">BL</strain>
    </source>
</reference>